<dbReference type="GO" id="GO:0003700">
    <property type="term" value="F:DNA-binding transcription factor activity"/>
    <property type="evidence" value="ECO:0007669"/>
    <property type="project" value="InterPro"/>
</dbReference>
<dbReference type="AlphaFoldDB" id="A0A2C9V968"/>
<dbReference type="NCBIfam" id="TIGR01557">
    <property type="entry name" value="myb_SHAQKYF"/>
    <property type="match status" value="1"/>
</dbReference>
<reference evidence="10" key="1">
    <citation type="journal article" date="2016" name="Nat. Biotechnol.">
        <title>Sequencing wild and cultivated cassava and related species reveals extensive interspecific hybridization and genetic diversity.</title>
        <authorList>
            <person name="Bredeson J.V."/>
            <person name="Lyons J.B."/>
            <person name="Prochnik S.E."/>
            <person name="Wu G.A."/>
            <person name="Ha C.M."/>
            <person name="Edsinger-Gonzales E."/>
            <person name="Grimwood J."/>
            <person name="Schmutz J."/>
            <person name="Rabbi I.Y."/>
            <person name="Egesi C."/>
            <person name="Nauluvula P."/>
            <person name="Lebot V."/>
            <person name="Ndunguru J."/>
            <person name="Mkamilo G."/>
            <person name="Bart R.S."/>
            <person name="Setter T.L."/>
            <person name="Gleadow R.M."/>
            <person name="Kulakow P."/>
            <person name="Ferguson M.E."/>
            <person name="Rounsley S."/>
            <person name="Rokhsar D.S."/>
        </authorList>
    </citation>
    <scope>NUCLEOTIDE SEQUENCE [LARGE SCALE GENOMIC DNA]</scope>
    <source>
        <strain evidence="10">cv. AM560-2</strain>
    </source>
</reference>
<comment type="caution">
    <text evidence="9">The sequence shown here is derived from an EMBL/GenBank/DDBJ whole genome shotgun (WGS) entry which is preliminary data.</text>
</comment>
<gene>
    <name evidence="9" type="ORF">MANES_09G033500v8</name>
</gene>
<evidence type="ECO:0000256" key="1">
    <source>
        <dbReference type="ARBA" id="ARBA00004123"/>
    </source>
</evidence>
<comment type="subcellular location">
    <subcellularLocation>
        <location evidence="1">Nucleus</location>
    </subcellularLocation>
</comment>
<evidence type="ECO:0000256" key="7">
    <source>
        <dbReference type="SAM" id="MobiDB-lite"/>
    </source>
</evidence>
<feature type="region of interest" description="Disordered" evidence="7">
    <location>
        <begin position="368"/>
        <end position="396"/>
    </location>
</feature>
<dbReference type="OMA" id="YMRQESG"/>
<keyword evidence="6" id="KW-0539">Nucleus</keyword>
<dbReference type="EMBL" id="CM004395">
    <property type="protein sequence ID" value="OAY40585.1"/>
    <property type="molecule type" value="Genomic_DNA"/>
</dbReference>
<dbReference type="InterPro" id="IPR017930">
    <property type="entry name" value="Myb_dom"/>
</dbReference>
<evidence type="ECO:0000256" key="6">
    <source>
        <dbReference type="ARBA" id="ARBA00023242"/>
    </source>
</evidence>
<evidence type="ECO:0000313" key="10">
    <source>
        <dbReference type="Proteomes" id="UP000091857"/>
    </source>
</evidence>
<dbReference type="InterPro" id="IPR046955">
    <property type="entry name" value="PHR1-like"/>
</dbReference>
<evidence type="ECO:0000256" key="4">
    <source>
        <dbReference type="ARBA" id="ARBA00023054"/>
    </source>
</evidence>
<protein>
    <recommendedName>
        <fullName evidence="8">HTH myb-type domain-containing protein</fullName>
    </recommendedName>
</protein>
<dbReference type="InterPro" id="IPR006447">
    <property type="entry name" value="Myb_dom_plants"/>
</dbReference>
<dbReference type="SUPFAM" id="SSF46689">
    <property type="entry name" value="Homeodomain-like"/>
    <property type="match status" value="1"/>
</dbReference>
<evidence type="ECO:0000259" key="8">
    <source>
        <dbReference type="PROSITE" id="PS51294"/>
    </source>
</evidence>
<evidence type="ECO:0000256" key="2">
    <source>
        <dbReference type="ARBA" id="ARBA00006783"/>
    </source>
</evidence>
<dbReference type="Pfam" id="PF00249">
    <property type="entry name" value="Myb_DNA-binding"/>
    <property type="match status" value="1"/>
</dbReference>
<evidence type="ECO:0000256" key="5">
    <source>
        <dbReference type="ARBA" id="ARBA00023163"/>
    </source>
</evidence>
<feature type="compositionally biased region" description="Polar residues" evidence="7">
    <location>
        <begin position="368"/>
        <end position="382"/>
    </location>
</feature>
<keyword evidence="5" id="KW-0804">Transcription</keyword>
<dbReference type="GO" id="GO:0005634">
    <property type="term" value="C:nucleus"/>
    <property type="evidence" value="ECO:0007669"/>
    <property type="project" value="UniProtKB-SubCell"/>
</dbReference>
<dbReference type="Proteomes" id="UP000091857">
    <property type="component" value="Chromosome 9"/>
</dbReference>
<dbReference type="GO" id="GO:0003677">
    <property type="term" value="F:DNA binding"/>
    <property type="evidence" value="ECO:0007669"/>
    <property type="project" value="InterPro"/>
</dbReference>
<dbReference type="Gene3D" id="1.10.10.60">
    <property type="entry name" value="Homeodomain-like"/>
    <property type="match status" value="1"/>
</dbReference>
<sequence>MNTSKIDCQERVQQNNGLNGDFALHFSQCFGNQQSWNMGIRTQQPVMEAGLQQQNHRPNDKSSTTIMRSFESPASAFYATERYMGFPQYDCQVGVPPLSFPYSKPFDSQQSSRENYAIDPGEQAESNLDLRRNLQPIVKPHFSVDHYHKSYKGPCSNSFGNKLHLFERNKLSNNGAASMGHHFSIPFQADQDHRVGGNPCASPFSQLGFSSRQEIPSPRFSSPGACISSGNPEAAGAVLSSKTRIRWTQDLHEKFVMCVNRLGGAEKATPKAILKLMDTDGLTIFHVKSHLQKYRIAKYMPDSSEGKSEKRTTINDVPQIDTKTSGLQISEALQLQLDVQRRLHEQLEIQKNLQLRIEEQGRKLQRMFDQQQRTSNSLLRNQNLDRKSSPDDPAFSFEDIEVSIIEGSSDTQFPSKIS</sequence>
<dbReference type="PANTHER" id="PTHR31499:SF80">
    <property type="entry name" value="HTH MYB-TYPE DOMAIN-CONTAINING PROTEIN"/>
    <property type="match status" value="1"/>
</dbReference>
<dbReference type="PANTHER" id="PTHR31499">
    <property type="entry name" value="MYB FAMILY TRANSCRIPTION FACTOR PHL11"/>
    <property type="match status" value="1"/>
</dbReference>
<proteinExistence type="inferred from homology"/>
<dbReference type="PROSITE" id="PS51294">
    <property type="entry name" value="HTH_MYB"/>
    <property type="match status" value="1"/>
</dbReference>
<dbReference type="FunFam" id="1.10.10.60:FF:000002">
    <property type="entry name" value="Myb family transcription factor"/>
    <property type="match status" value="1"/>
</dbReference>
<organism evidence="9 10">
    <name type="scientific">Manihot esculenta</name>
    <name type="common">Cassava</name>
    <name type="synonym">Jatropha manihot</name>
    <dbReference type="NCBI Taxonomy" id="3983"/>
    <lineage>
        <taxon>Eukaryota</taxon>
        <taxon>Viridiplantae</taxon>
        <taxon>Streptophyta</taxon>
        <taxon>Embryophyta</taxon>
        <taxon>Tracheophyta</taxon>
        <taxon>Spermatophyta</taxon>
        <taxon>Magnoliopsida</taxon>
        <taxon>eudicotyledons</taxon>
        <taxon>Gunneridae</taxon>
        <taxon>Pentapetalae</taxon>
        <taxon>rosids</taxon>
        <taxon>fabids</taxon>
        <taxon>Malpighiales</taxon>
        <taxon>Euphorbiaceae</taxon>
        <taxon>Crotonoideae</taxon>
        <taxon>Manihoteae</taxon>
        <taxon>Manihot</taxon>
    </lineage>
</organism>
<dbReference type="Gramene" id="Manes.09G033500.1.v8.1">
    <property type="protein sequence ID" value="Manes.09G033500.1.v8.1.CDS"/>
    <property type="gene ID" value="Manes.09G033500.v8.1"/>
</dbReference>
<accession>A0A2C9V968</accession>
<keyword evidence="3" id="KW-0805">Transcription regulation</keyword>
<dbReference type="STRING" id="3983.A0A2C9V968"/>
<name>A0A2C9V968_MANES</name>
<dbReference type="Pfam" id="PF14379">
    <property type="entry name" value="Myb_CC_LHEQLE"/>
    <property type="match status" value="1"/>
</dbReference>
<dbReference type="InterPro" id="IPR025756">
    <property type="entry name" value="Myb_CC_LHEQLE"/>
</dbReference>
<evidence type="ECO:0000313" key="9">
    <source>
        <dbReference type="EMBL" id="OAY40585.1"/>
    </source>
</evidence>
<keyword evidence="4" id="KW-0175">Coiled coil</keyword>
<feature type="domain" description="HTH myb-type" evidence="8">
    <location>
        <begin position="239"/>
        <end position="299"/>
    </location>
</feature>
<dbReference type="InterPro" id="IPR001005">
    <property type="entry name" value="SANT/Myb"/>
</dbReference>
<evidence type="ECO:0000256" key="3">
    <source>
        <dbReference type="ARBA" id="ARBA00023015"/>
    </source>
</evidence>
<comment type="similarity">
    <text evidence="2">Belongs to the MYB-CC family.</text>
</comment>
<keyword evidence="10" id="KW-1185">Reference proteome</keyword>
<dbReference type="InterPro" id="IPR009057">
    <property type="entry name" value="Homeodomain-like_sf"/>
</dbReference>
<dbReference type="SMR" id="A0A2C9V968"/>